<name>A0A6C0JGG1_9ZZZZ</name>
<evidence type="ECO:0008006" key="3">
    <source>
        <dbReference type="Google" id="ProtNLM"/>
    </source>
</evidence>
<organism evidence="2">
    <name type="scientific">viral metagenome</name>
    <dbReference type="NCBI Taxonomy" id="1070528"/>
    <lineage>
        <taxon>unclassified sequences</taxon>
        <taxon>metagenomes</taxon>
        <taxon>organismal metagenomes</taxon>
    </lineage>
</organism>
<evidence type="ECO:0000313" key="2">
    <source>
        <dbReference type="EMBL" id="QHU04722.1"/>
    </source>
</evidence>
<evidence type="ECO:0000256" key="1">
    <source>
        <dbReference type="SAM" id="MobiDB-lite"/>
    </source>
</evidence>
<proteinExistence type="predicted"/>
<feature type="compositionally biased region" description="Basic residues" evidence="1">
    <location>
        <begin position="39"/>
        <end position="51"/>
    </location>
</feature>
<reference evidence="2" key="1">
    <citation type="journal article" date="2020" name="Nature">
        <title>Giant virus diversity and host interactions through global metagenomics.</title>
        <authorList>
            <person name="Schulz F."/>
            <person name="Roux S."/>
            <person name="Paez-Espino D."/>
            <person name="Jungbluth S."/>
            <person name="Walsh D.A."/>
            <person name="Denef V.J."/>
            <person name="McMahon K.D."/>
            <person name="Konstantinidis K.T."/>
            <person name="Eloe-Fadrosh E.A."/>
            <person name="Kyrpides N.C."/>
            <person name="Woyke T."/>
        </authorList>
    </citation>
    <scope>NUCLEOTIDE SEQUENCE</scope>
    <source>
        <strain evidence="2">GVMAG-M-3300027708-5</strain>
    </source>
</reference>
<dbReference type="EMBL" id="MN740404">
    <property type="protein sequence ID" value="QHU04722.1"/>
    <property type="molecule type" value="Genomic_DNA"/>
</dbReference>
<accession>A0A6C0JGG1</accession>
<sequence length="51" mass="6144">MKTAKTLKKANNKTGKRRWSLKYKRSIDCKNPKGFSQKQHCKYGRKTMRKR</sequence>
<feature type="region of interest" description="Disordered" evidence="1">
    <location>
        <begin position="30"/>
        <end position="51"/>
    </location>
</feature>
<protein>
    <recommendedName>
        <fullName evidence="3">DUF5872 domain-containing protein</fullName>
    </recommendedName>
</protein>
<dbReference type="AlphaFoldDB" id="A0A6C0JGG1"/>